<dbReference type="AlphaFoldDB" id="A0A978VBM4"/>
<reference evidence="2" key="1">
    <citation type="journal article" date="2021" name="Front. Plant Sci.">
        <title>Chromosome-Scale Genome Assembly for Chinese Sour Jujube and Insights Into Its Genome Evolution and Domestication Signature.</title>
        <authorList>
            <person name="Shen L.-Y."/>
            <person name="Luo H."/>
            <person name="Wang X.-L."/>
            <person name="Wang X.-M."/>
            <person name="Qiu X.-J."/>
            <person name="Liu H."/>
            <person name="Zhou S.-S."/>
            <person name="Jia K.-H."/>
            <person name="Nie S."/>
            <person name="Bao Y.-T."/>
            <person name="Zhang R.-G."/>
            <person name="Yun Q.-Z."/>
            <person name="Chai Y.-H."/>
            <person name="Lu J.-Y."/>
            <person name="Li Y."/>
            <person name="Zhao S.-W."/>
            <person name="Mao J.-F."/>
            <person name="Jia S.-G."/>
            <person name="Mao Y.-M."/>
        </authorList>
    </citation>
    <scope>NUCLEOTIDE SEQUENCE</scope>
    <source>
        <strain evidence="2">AT0</strain>
        <tissue evidence="2">Leaf</tissue>
    </source>
</reference>
<name>A0A978VBM4_ZIZJJ</name>
<keyword evidence="1" id="KW-0812">Transmembrane</keyword>
<keyword evidence="1" id="KW-0472">Membrane</keyword>
<keyword evidence="1" id="KW-1133">Transmembrane helix</keyword>
<evidence type="ECO:0000256" key="1">
    <source>
        <dbReference type="SAM" id="Phobius"/>
    </source>
</evidence>
<gene>
    <name evidence="2" type="ORF">FEM48_Zijuj06G0211200</name>
</gene>
<accession>A0A978VBM4</accession>
<comment type="caution">
    <text evidence="2">The sequence shown here is derived from an EMBL/GenBank/DDBJ whole genome shotgun (WGS) entry which is preliminary data.</text>
</comment>
<organism evidence="2 3">
    <name type="scientific">Ziziphus jujuba var. spinosa</name>
    <dbReference type="NCBI Taxonomy" id="714518"/>
    <lineage>
        <taxon>Eukaryota</taxon>
        <taxon>Viridiplantae</taxon>
        <taxon>Streptophyta</taxon>
        <taxon>Embryophyta</taxon>
        <taxon>Tracheophyta</taxon>
        <taxon>Spermatophyta</taxon>
        <taxon>Magnoliopsida</taxon>
        <taxon>eudicotyledons</taxon>
        <taxon>Gunneridae</taxon>
        <taxon>Pentapetalae</taxon>
        <taxon>rosids</taxon>
        <taxon>fabids</taxon>
        <taxon>Rosales</taxon>
        <taxon>Rhamnaceae</taxon>
        <taxon>Paliureae</taxon>
        <taxon>Ziziphus</taxon>
    </lineage>
</organism>
<sequence>MRFMLQTLIRYLGGTSVVLIVVFSPVWFIVGILTLLAYNANLPSISVDSVSITVININSNTQLTANLEVNFVVKNNNIYNNNSYDNVNIIAYQIAMINNLRPIDTLILPPFEQQGEYYQTVQVRLDNVSVEVDKCDCHINGRQGTMHLFFEWMTSVRMKEGKWLKPISDMNVVCEILEVVFPWNQTQRFDFRQQNNACQNNRAMKMEVLANLVSKAAARNNATKKLKLMASKNAGETDPRMLNVESSHLDFDEGRRKQLPDNALLVTVESSFC</sequence>
<dbReference type="EMBL" id="JAEACU010000006">
    <property type="protein sequence ID" value="KAH7525309.1"/>
    <property type="molecule type" value="Genomic_DNA"/>
</dbReference>
<feature type="transmembrane region" description="Helical" evidence="1">
    <location>
        <begin position="12"/>
        <end position="38"/>
    </location>
</feature>
<protein>
    <submittedName>
        <fullName evidence="2">Uncharacterized protein</fullName>
    </submittedName>
</protein>
<evidence type="ECO:0000313" key="2">
    <source>
        <dbReference type="EMBL" id="KAH7525309.1"/>
    </source>
</evidence>
<evidence type="ECO:0000313" key="3">
    <source>
        <dbReference type="Proteomes" id="UP000813462"/>
    </source>
</evidence>
<proteinExistence type="predicted"/>
<dbReference type="Proteomes" id="UP000813462">
    <property type="component" value="Unassembled WGS sequence"/>
</dbReference>